<keyword evidence="1" id="KW-0614">Plasmid</keyword>
<dbReference type="Proteomes" id="UP000217507">
    <property type="component" value="Plasmid Plasmid4 dna"/>
</dbReference>
<reference evidence="1 2" key="1">
    <citation type="submission" date="2017-06" db="EMBL/GenBank/DDBJ databases">
        <title>Genome sequencing of cyanobaciteial culture collection at National Institute for Environmental Studies (NIES).</title>
        <authorList>
            <person name="Hirose Y."/>
            <person name="Shimura Y."/>
            <person name="Fujisawa T."/>
            <person name="Nakamura Y."/>
            <person name="Kawachi M."/>
        </authorList>
    </citation>
    <scope>NUCLEOTIDE SEQUENCE [LARGE SCALE GENOMIC DNA]</scope>
    <source>
        <strain evidence="1 2">NIES-23</strain>
        <plasmid evidence="2">Plasmid Plasmid4 dna</plasmid>
    </source>
</reference>
<dbReference type="EMBL" id="AP018220">
    <property type="protein sequence ID" value="BAY73474.1"/>
    <property type="molecule type" value="Genomic_DNA"/>
</dbReference>
<proteinExistence type="predicted"/>
<name>A0A1Z4KWW8_ANAVA</name>
<accession>A0A1Z4KWW8</accession>
<protein>
    <submittedName>
        <fullName evidence="1">Uncharacterized protein</fullName>
    </submittedName>
</protein>
<evidence type="ECO:0000313" key="1">
    <source>
        <dbReference type="EMBL" id="BAY73474.1"/>
    </source>
</evidence>
<geneLocation type="plasmid" evidence="1">
    <name>plasmid4</name>
</geneLocation>
<dbReference type="AlphaFoldDB" id="A0A1Z4KWW8"/>
<evidence type="ECO:0000313" key="2">
    <source>
        <dbReference type="Proteomes" id="UP000217507"/>
    </source>
</evidence>
<sequence>MEIPAGGASFQPINRQEFGVSSIKIPSGFVVELSNSQGSELYKESTPYVGDAMNDRVEGIAITQIYT</sequence>
<gene>
    <name evidence="1" type="ORF">NIES23_63260</name>
</gene>
<organism evidence="1 2">
    <name type="scientific">Trichormus variabilis NIES-23</name>
    <dbReference type="NCBI Taxonomy" id="1973479"/>
    <lineage>
        <taxon>Bacteria</taxon>
        <taxon>Bacillati</taxon>
        <taxon>Cyanobacteriota</taxon>
        <taxon>Cyanophyceae</taxon>
        <taxon>Nostocales</taxon>
        <taxon>Nostocaceae</taxon>
        <taxon>Trichormus</taxon>
    </lineage>
</organism>